<dbReference type="EMBL" id="JAMYWD010000005">
    <property type="protein sequence ID" value="KAJ4970659.1"/>
    <property type="molecule type" value="Genomic_DNA"/>
</dbReference>
<evidence type="ECO:0000313" key="3">
    <source>
        <dbReference type="Proteomes" id="UP001141806"/>
    </source>
</evidence>
<gene>
    <name evidence="2" type="ORF">NE237_003758</name>
</gene>
<keyword evidence="3" id="KW-1185">Reference proteome</keyword>
<reference evidence="2" key="1">
    <citation type="journal article" date="2023" name="Plant J.">
        <title>The genome of the king protea, Protea cynaroides.</title>
        <authorList>
            <person name="Chang J."/>
            <person name="Duong T.A."/>
            <person name="Schoeman C."/>
            <person name="Ma X."/>
            <person name="Roodt D."/>
            <person name="Barker N."/>
            <person name="Li Z."/>
            <person name="Van de Peer Y."/>
            <person name="Mizrachi E."/>
        </authorList>
    </citation>
    <scope>NUCLEOTIDE SEQUENCE</scope>
    <source>
        <tissue evidence="2">Young leaves</tissue>
    </source>
</reference>
<feature type="transmembrane region" description="Helical" evidence="1">
    <location>
        <begin position="116"/>
        <end position="133"/>
    </location>
</feature>
<accession>A0A9Q0KI39</accession>
<evidence type="ECO:0000256" key="1">
    <source>
        <dbReference type="SAM" id="Phobius"/>
    </source>
</evidence>
<keyword evidence="1" id="KW-0812">Transmembrane</keyword>
<organism evidence="2 3">
    <name type="scientific">Protea cynaroides</name>
    <dbReference type="NCBI Taxonomy" id="273540"/>
    <lineage>
        <taxon>Eukaryota</taxon>
        <taxon>Viridiplantae</taxon>
        <taxon>Streptophyta</taxon>
        <taxon>Embryophyta</taxon>
        <taxon>Tracheophyta</taxon>
        <taxon>Spermatophyta</taxon>
        <taxon>Magnoliopsida</taxon>
        <taxon>Proteales</taxon>
        <taxon>Proteaceae</taxon>
        <taxon>Protea</taxon>
    </lineage>
</organism>
<comment type="caution">
    <text evidence="2">The sequence shown here is derived from an EMBL/GenBank/DDBJ whole genome shotgun (WGS) entry which is preliminary data.</text>
</comment>
<dbReference type="AlphaFoldDB" id="A0A9Q0KI39"/>
<dbReference type="Proteomes" id="UP001141806">
    <property type="component" value="Unassembled WGS sequence"/>
</dbReference>
<dbReference type="OrthoDB" id="1692153at2759"/>
<proteinExistence type="predicted"/>
<keyword evidence="1" id="KW-0472">Membrane</keyword>
<sequence length="155" mass="17980">MQAVKHHGWIISVHAKAKNFRFKFRGSGVLPNCRFSFMLKFQDLILKIKSEVEPESKFRRFLGKFCSARGVKKLAVVKKKSKFQNLKVGFPKRKRGWFTSQIVLPRLSQYMVLSKLNGLFLLALLPFFLYMVRSQDLNNFLILLAKASGNLEEHS</sequence>
<evidence type="ECO:0000313" key="2">
    <source>
        <dbReference type="EMBL" id="KAJ4970659.1"/>
    </source>
</evidence>
<name>A0A9Q0KI39_9MAGN</name>
<protein>
    <submittedName>
        <fullName evidence="2">Uncharacterized protein</fullName>
    </submittedName>
</protein>
<keyword evidence="1" id="KW-1133">Transmembrane helix</keyword>